<keyword evidence="3" id="KW-1185">Reference proteome</keyword>
<organism evidence="2 3">
    <name type="scientific">Paraburkholderia kururiensis</name>
    <dbReference type="NCBI Taxonomy" id="984307"/>
    <lineage>
        <taxon>Bacteria</taxon>
        <taxon>Pseudomonadati</taxon>
        <taxon>Pseudomonadota</taxon>
        <taxon>Betaproteobacteria</taxon>
        <taxon>Burkholderiales</taxon>
        <taxon>Burkholderiaceae</taxon>
        <taxon>Paraburkholderia</taxon>
    </lineage>
</organism>
<evidence type="ECO:0000313" key="2">
    <source>
        <dbReference type="EMBL" id="WQD78138.1"/>
    </source>
</evidence>
<gene>
    <name evidence="2" type="ORF">U0042_29720</name>
</gene>
<evidence type="ECO:0000256" key="1">
    <source>
        <dbReference type="SAM" id="Phobius"/>
    </source>
</evidence>
<dbReference type="RefSeq" id="WP_198665317.1">
    <property type="nucleotide sequence ID" value="NZ_CP139965.1"/>
</dbReference>
<keyword evidence="1" id="KW-0812">Transmembrane</keyword>
<accession>A0ABZ0WLE8</accession>
<proteinExistence type="predicted"/>
<protein>
    <submittedName>
        <fullName evidence="2">Uncharacterized protein</fullName>
    </submittedName>
</protein>
<sequence>MSPAWAFAQLRSMLAHERVLAVADFFALSLPPALMAALVFVAAYLFVAIPLYFRRDPPETPHVLGTMAGLFAGLVYIVFIVGIYPEWRDGRVLKAPAAQSPQTTGAALKR</sequence>
<keyword evidence="1" id="KW-0472">Membrane</keyword>
<feature type="transmembrane region" description="Helical" evidence="1">
    <location>
        <begin position="33"/>
        <end position="53"/>
    </location>
</feature>
<reference evidence="2 3" key="1">
    <citation type="submission" date="2023-12" db="EMBL/GenBank/DDBJ databases">
        <title>Genome sequencing and assembly of bacterial species from a model synthetic community.</title>
        <authorList>
            <person name="Hogle S.L."/>
        </authorList>
    </citation>
    <scope>NUCLEOTIDE SEQUENCE [LARGE SCALE GENOMIC DNA]</scope>
    <source>
        <strain evidence="2 3">HAMBI 2494</strain>
    </source>
</reference>
<feature type="transmembrane region" description="Helical" evidence="1">
    <location>
        <begin position="65"/>
        <end position="84"/>
    </location>
</feature>
<dbReference type="Proteomes" id="UP001325479">
    <property type="component" value="Chromosome"/>
</dbReference>
<name>A0ABZ0WLE8_9BURK</name>
<evidence type="ECO:0000313" key="3">
    <source>
        <dbReference type="Proteomes" id="UP001325479"/>
    </source>
</evidence>
<keyword evidence="1" id="KW-1133">Transmembrane helix</keyword>
<dbReference type="EMBL" id="CP139965">
    <property type="protein sequence ID" value="WQD78138.1"/>
    <property type="molecule type" value="Genomic_DNA"/>
</dbReference>